<evidence type="ECO:0000256" key="1">
    <source>
        <dbReference type="ARBA" id="ARBA00004167"/>
    </source>
</evidence>
<accession>A0A1Y6EHL2</accession>
<dbReference type="RefSeq" id="WP_086436544.1">
    <property type="nucleotide sequence ID" value="NZ_FXWG01000001.1"/>
</dbReference>
<dbReference type="Proteomes" id="UP000194420">
    <property type="component" value="Unassembled WGS sequence"/>
</dbReference>
<keyword evidence="8" id="KW-1185">Reference proteome</keyword>
<keyword evidence="2 5" id="KW-0812">Transmembrane</keyword>
<keyword evidence="3 5" id="KW-1133">Transmembrane helix</keyword>
<evidence type="ECO:0000256" key="4">
    <source>
        <dbReference type="ARBA" id="ARBA00023136"/>
    </source>
</evidence>
<feature type="transmembrane region" description="Helical" evidence="5">
    <location>
        <begin position="27"/>
        <end position="45"/>
    </location>
</feature>
<reference evidence="8" key="1">
    <citation type="submission" date="2017-04" db="EMBL/GenBank/DDBJ databases">
        <authorList>
            <person name="Varghese N."/>
            <person name="Submissions S."/>
        </authorList>
    </citation>
    <scope>NUCLEOTIDE SEQUENCE [LARGE SCALE GENOMIC DNA]</scope>
</reference>
<dbReference type="GO" id="GO:0009306">
    <property type="term" value="P:protein secretion"/>
    <property type="evidence" value="ECO:0007669"/>
    <property type="project" value="InterPro"/>
</dbReference>
<evidence type="ECO:0000256" key="2">
    <source>
        <dbReference type="ARBA" id="ARBA00022692"/>
    </source>
</evidence>
<keyword evidence="4 5" id="KW-0472">Membrane</keyword>
<dbReference type="GO" id="GO:0097347">
    <property type="term" value="C:TAM protein secretion complex"/>
    <property type="evidence" value="ECO:0007669"/>
    <property type="project" value="TreeGrafter"/>
</dbReference>
<evidence type="ECO:0000313" key="8">
    <source>
        <dbReference type="Proteomes" id="UP000194420"/>
    </source>
</evidence>
<dbReference type="PANTHER" id="PTHR36985:SF1">
    <property type="entry name" value="TRANSLOCATION AND ASSEMBLY MODULE SUBUNIT TAMB"/>
    <property type="match status" value="1"/>
</dbReference>
<proteinExistence type="predicted"/>
<evidence type="ECO:0000313" key="7">
    <source>
        <dbReference type="EMBL" id="SMQ61926.1"/>
    </source>
</evidence>
<protein>
    <submittedName>
        <fullName evidence="7">Autotransporter secretion inner membrane protein TamB</fullName>
    </submittedName>
</protein>
<feature type="domain" description="Translocation and assembly module TamB C-terminal" evidence="6">
    <location>
        <begin position="1049"/>
        <end position="1394"/>
    </location>
</feature>
<sequence length="1396" mass="146875">MADEDQIEETGEDTPPRKRKRRWAKRAGWLLALIIAPIILAIALLNTSIGKRFIAEQIAAVAPASGLRFEVGRIEGDIFSDAVLHDVVLLDPKGEFLTIPRVELEWRPLAWLTRGLDVSNLTAERGNLTRLPELEPGDPDAPILPDFDIRIGRLALEDFTIAPGIAGDEAQVVNLEARADIRSGRVFAKVDGAIGAQDRLALLLDVRPDGDRFDMSLDYRAPLGGAMAQMLDADAGYRARIEGDGTWSNWLGHALVTRNGERFAALRVTNRAGEYGILGKLAPAAALEGLPARAAGNSVAVVANGTLVDSTLDGNARLIGAALDARGEGTIDLADNAFEDFALDARLTDPTLFGEDLALEDTRLQAVLDGPFRDLRIGHELEVGELISGETRLVGISQSGTARFDGASWTLPLDADIERVVSGNEWVDPRLVDGTLDGTLSYSGVRLTSDDLRLVFPGLGARLSLRGNTATGAYALAGPVSASGVELDGIGRANADAKIVFQTASGAPWSLRANLAGRITEVTNETIANLAGPQIRFRGGVGIGGAAPLTFREVELEAEKLTLALDGRIEEGRTTIAGSGRHTEYGPFTVEAAIADDGPQTVLVFADPLPAAGLEDVRVALSPTDNGFAIETEGGSLLGPFAGELGLVSPADGPTVVDISSLRISQTDVTGRVSLVEGGAQGNLQLAGGGLDGTIALGPSGGGQGFDLDLTARNARFGGDTPISLNRAQVDVSGRFADGSSRIEGTINGQGIGYGNLFIGQLSARAQVVDGRGDVTARIAGRRGSRFNLALDGDIAPERIAVIARGSFAGQDITMPRRAVLTSQPDGGWQLSRTQFGYGDGRALVSGSFGGGDTALDLSLVRMPLSLVDVVAADFGLGGTISGKVDFRSQQGTAPSGTARVKLDGLTRSGLVLTSRPLDVSLVARLSPNRLDARAVLDENGTRLGRVQARITDLPGQGGLVERLQRGSLLAQMRYRGAADALWRLAAIDAFDITGPVSVAANATGSLLDPRVRGSLSSDDLRVQSAISGTNVRDVSVRGSFAGSRLRLQRFEGRTSGDGRVTGSGSIDLADIGGGRGPRIDLRVAADNARLLNANGLSATLTGPLRIVSDGIGGTIAGRVRIDEASWRLGTTADEYQLPDIDTREINQPPDVSAPTRLGSPWRYLVDARARSRINVDGMGLDSEWGADIILRGTTDDPRIGGEARVVRGAYSFAGTRFELTRGRIDFDENVPIDPQIDILAETQKDGLSVTVSVSGNAQQPQITFQSDPALPEEEILSRLLFGDSITSLSATDALQLGTALASLRGGSGMDPINQLRSAIGLDRLRIVGADPALGRGTGVALGKNIGSRFYVEIVTDGRGYSATEVEFRITSWLALLGTVSTIGRQSAVVEVSRDY</sequence>
<comment type="subcellular location">
    <subcellularLocation>
        <location evidence="1">Membrane</location>
        <topology evidence="1">Single-pass membrane protein</topology>
    </subcellularLocation>
</comment>
<dbReference type="EMBL" id="FXWG01000001">
    <property type="protein sequence ID" value="SMQ61926.1"/>
    <property type="molecule type" value="Genomic_DNA"/>
</dbReference>
<name>A0A1Y6EHL2_9SPHN</name>
<evidence type="ECO:0000256" key="5">
    <source>
        <dbReference type="SAM" id="Phobius"/>
    </source>
</evidence>
<gene>
    <name evidence="7" type="ORF">SAMN06297468_0627</name>
</gene>
<dbReference type="PANTHER" id="PTHR36985">
    <property type="entry name" value="TRANSLOCATION AND ASSEMBLY MODULE SUBUNIT TAMB"/>
    <property type="match status" value="1"/>
</dbReference>
<dbReference type="OrthoDB" id="7784409at2"/>
<dbReference type="GO" id="GO:0005886">
    <property type="term" value="C:plasma membrane"/>
    <property type="evidence" value="ECO:0007669"/>
    <property type="project" value="InterPro"/>
</dbReference>
<evidence type="ECO:0000259" key="6">
    <source>
        <dbReference type="Pfam" id="PF04357"/>
    </source>
</evidence>
<dbReference type="InterPro" id="IPR007452">
    <property type="entry name" value="TamB_C"/>
</dbReference>
<evidence type="ECO:0000256" key="3">
    <source>
        <dbReference type="ARBA" id="ARBA00022989"/>
    </source>
</evidence>
<organism evidence="7 8">
    <name type="scientific">Altererythrobacter xiamenensis</name>
    <dbReference type="NCBI Taxonomy" id="1316679"/>
    <lineage>
        <taxon>Bacteria</taxon>
        <taxon>Pseudomonadati</taxon>
        <taxon>Pseudomonadota</taxon>
        <taxon>Alphaproteobacteria</taxon>
        <taxon>Sphingomonadales</taxon>
        <taxon>Erythrobacteraceae</taxon>
        <taxon>Altererythrobacter</taxon>
    </lineage>
</organism>
<dbReference type="Pfam" id="PF04357">
    <property type="entry name" value="TamB"/>
    <property type="match status" value="1"/>
</dbReference>